<name>A0A0G1H3A5_9BACT</name>
<comment type="similarity">
    <text evidence="5">Belongs to the class-III pyridoxal-phosphate-dependent aminotransferase family.</text>
</comment>
<accession>A0A0G1H3A5</accession>
<comment type="caution">
    <text evidence="6">The sequence shown here is derived from an EMBL/GenBank/DDBJ whole genome shotgun (WGS) entry which is preliminary data.</text>
</comment>
<dbReference type="InterPro" id="IPR050103">
    <property type="entry name" value="Class-III_PLP-dep_AT"/>
</dbReference>
<proteinExistence type="inferred from homology"/>
<dbReference type="AlphaFoldDB" id="A0A0G1H3A5"/>
<reference evidence="6 7" key="1">
    <citation type="journal article" date="2015" name="Nature">
        <title>rRNA introns, odd ribosomes, and small enigmatic genomes across a large radiation of phyla.</title>
        <authorList>
            <person name="Brown C.T."/>
            <person name="Hug L.A."/>
            <person name="Thomas B.C."/>
            <person name="Sharon I."/>
            <person name="Castelle C.J."/>
            <person name="Singh A."/>
            <person name="Wilkins M.J."/>
            <person name="Williams K.H."/>
            <person name="Banfield J.F."/>
        </authorList>
    </citation>
    <scope>NUCLEOTIDE SEQUENCE [LARGE SCALE GENOMIC DNA]</scope>
</reference>
<gene>
    <name evidence="6" type="ORF">UW30_C0003G0006</name>
</gene>
<evidence type="ECO:0000256" key="5">
    <source>
        <dbReference type="RuleBase" id="RU003560"/>
    </source>
</evidence>
<keyword evidence="2 6" id="KW-0032">Aminotransferase</keyword>
<keyword evidence="3 6" id="KW-0808">Transferase</keyword>
<dbReference type="InterPro" id="IPR015424">
    <property type="entry name" value="PyrdxlP-dep_Trfase"/>
</dbReference>
<dbReference type="GO" id="GO:0042802">
    <property type="term" value="F:identical protein binding"/>
    <property type="evidence" value="ECO:0007669"/>
    <property type="project" value="TreeGrafter"/>
</dbReference>
<dbReference type="PIRSF" id="PIRSF000521">
    <property type="entry name" value="Transaminase_4ab_Lys_Orn"/>
    <property type="match status" value="1"/>
</dbReference>
<keyword evidence="4 5" id="KW-0663">Pyridoxal phosphate</keyword>
<dbReference type="STRING" id="1618647.UW30_C0003G0006"/>
<dbReference type="Pfam" id="PF00202">
    <property type="entry name" value="Aminotran_3"/>
    <property type="match status" value="1"/>
</dbReference>
<dbReference type="CDD" id="cd00610">
    <property type="entry name" value="OAT_like"/>
    <property type="match status" value="1"/>
</dbReference>
<dbReference type="Gene3D" id="3.40.640.10">
    <property type="entry name" value="Type I PLP-dependent aspartate aminotransferase-like (Major domain)"/>
    <property type="match status" value="1"/>
</dbReference>
<evidence type="ECO:0000256" key="4">
    <source>
        <dbReference type="ARBA" id="ARBA00022898"/>
    </source>
</evidence>
<evidence type="ECO:0000313" key="6">
    <source>
        <dbReference type="EMBL" id="KKT41906.1"/>
    </source>
</evidence>
<evidence type="ECO:0000256" key="2">
    <source>
        <dbReference type="ARBA" id="ARBA00022576"/>
    </source>
</evidence>
<dbReference type="InterPro" id="IPR015422">
    <property type="entry name" value="PyrdxlP-dep_Trfase_small"/>
</dbReference>
<dbReference type="SUPFAM" id="SSF53383">
    <property type="entry name" value="PLP-dependent transferases"/>
    <property type="match status" value="1"/>
</dbReference>
<evidence type="ECO:0000256" key="3">
    <source>
        <dbReference type="ARBA" id="ARBA00022679"/>
    </source>
</evidence>
<dbReference type="Proteomes" id="UP000034736">
    <property type="component" value="Unassembled WGS sequence"/>
</dbReference>
<organism evidence="6 7">
    <name type="scientific">Candidatus Giovannonibacteria bacterium GW2011_GWA2_44_13b</name>
    <dbReference type="NCBI Taxonomy" id="1618647"/>
    <lineage>
        <taxon>Bacteria</taxon>
        <taxon>Candidatus Giovannoniibacteriota</taxon>
    </lineage>
</organism>
<dbReference type="PATRIC" id="fig|1618647.3.peg.178"/>
<dbReference type="GO" id="GO:0030170">
    <property type="term" value="F:pyridoxal phosphate binding"/>
    <property type="evidence" value="ECO:0007669"/>
    <property type="project" value="InterPro"/>
</dbReference>
<dbReference type="PANTHER" id="PTHR11986:SF79">
    <property type="entry name" value="ACETYLORNITHINE AMINOTRANSFERASE, MITOCHONDRIAL"/>
    <property type="match status" value="1"/>
</dbReference>
<dbReference type="InterPro" id="IPR015421">
    <property type="entry name" value="PyrdxlP-dep_Trfase_major"/>
</dbReference>
<dbReference type="GO" id="GO:0008483">
    <property type="term" value="F:transaminase activity"/>
    <property type="evidence" value="ECO:0007669"/>
    <property type="project" value="UniProtKB-KW"/>
</dbReference>
<dbReference type="PANTHER" id="PTHR11986">
    <property type="entry name" value="AMINOTRANSFERASE CLASS III"/>
    <property type="match status" value="1"/>
</dbReference>
<comment type="cofactor">
    <cofactor evidence="1">
        <name>pyridoxal 5'-phosphate</name>
        <dbReference type="ChEBI" id="CHEBI:597326"/>
    </cofactor>
</comment>
<protein>
    <submittedName>
        <fullName evidence="6">4-aminobutyrate aminotransferase</fullName>
    </submittedName>
</protein>
<dbReference type="EMBL" id="LCHU01000003">
    <property type="protein sequence ID" value="KKT41906.1"/>
    <property type="molecule type" value="Genomic_DNA"/>
</dbReference>
<evidence type="ECO:0000256" key="1">
    <source>
        <dbReference type="ARBA" id="ARBA00001933"/>
    </source>
</evidence>
<sequence length="429" mass="47370">MAEKPFPGLAAEGVLDLAKKYYATTTMGSKIVAESGSGAIVTDRDGHKFIDLHCDAGVNNLGHCHPTIVATVMNQLETLIFAENHNGPNYWAMCLAMELATKSPVRKPSKVFFSNSGAEANEAARKLCEAHRKITDGNGRKKAIYFRYGFAGRTRGVIAATSSRPAVQRDPFWDFNEKINSTYLPYPRVGEDWSQLKKELDALDLREYDRLLMELPCQGEGGINPVDENALKYIYELTQEAGVIFISDCVQTGVGRVGTIFGCDVFPWLKPDILTMGKALGGGFPVGATIFRGSLDWEHQGMHSNTFGGHPLISRVGLAVLEETKKLLDSGAAKDIEFFLDYALRLFLKHDAITDIRGRGLMWAIEFKTPTLRDKVIELAESAASEGEYGLRLLGAGSKSIRIMPSMVISRYDLHYAMDLLHKIIKTLV</sequence>
<dbReference type="Gene3D" id="3.90.1150.10">
    <property type="entry name" value="Aspartate Aminotransferase, domain 1"/>
    <property type="match status" value="1"/>
</dbReference>
<dbReference type="InterPro" id="IPR005814">
    <property type="entry name" value="Aminotrans_3"/>
</dbReference>
<evidence type="ECO:0000313" key="7">
    <source>
        <dbReference type="Proteomes" id="UP000034736"/>
    </source>
</evidence>